<dbReference type="AlphaFoldDB" id="A0A0C2P179"/>
<feature type="transmembrane region" description="Helical" evidence="3">
    <location>
        <begin position="227"/>
        <end position="245"/>
    </location>
</feature>
<evidence type="ECO:0000256" key="1">
    <source>
        <dbReference type="ARBA" id="ARBA00001946"/>
    </source>
</evidence>
<keyword evidence="6" id="KW-1185">Reference proteome</keyword>
<dbReference type="Gene3D" id="3.90.79.10">
    <property type="entry name" value="Nucleoside Triphosphate Pyrophosphohydrolase"/>
    <property type="match status" value="1"/>
</dbReference>
<comment type="caution">
    <text evidence="5">The sequence shown here is derived from an EMBL/GenBank/DDBJ whole genome shotgun (WGS) entry which is preliminary data.</text>
</comment>
<feature type="transmembrane region" description="Helical" evidence="3">
    <location>
        <begin position="313"/>
        <end position="332"/>
    </location>
</feature>
<sequence>MAVVFSSFSSFAQPKGAVCIINADNQIVVVDEILTGKVSLPAGTIADDEPPQDAAQREAWEETGLVVSVERELGRSEKAIYYQCVSNSDIIVFAQQDNQGSRTLPNWFAPHYGIEVSGARLIDPARLDAAEYRYPQQWSYVEELFKQTSAQPVSYVNNLFDATSRYHQVELNSLLALQLWVNNLPSSVSRFVDSFLLTGLVFTSSWWLIFLLPVCYRYLDRDFTLKLLFTLMMTTLLVQIGQQGFAQPRPYAFLPLLNRASEVGFGLPNLALALWVASATMLMKKSHFLGWNKVSLVVIVVLVWMTLGLYYSGSAFILDGVSGGIVGLLTAWHMMRLDQKLGQDSDGLFHRKGVWWLLVVGYVVVLLWWQTPTLLSLVLSLVVIALLQGNLPQKMDTRSMMTVMLGLLVTSGVMFALHGQVSDSNGSALVVKSLQWPVMILVSAMSLILNKTKAKTNP</sequence>
<gene>
    <name evidence="5" type="ORF">OJ16_00625</name>
</gene>
<keyword evidence="3" id="KW-0812">Transmembrane</keyword>
<dbReference type="EMBL" id="JTKH01000003">
    <property type="protein sequence ID" value="KII82090.1"/>
    <property type="molecule type" value="Genomic_DNA"/>
</dbReference>
<feature type="transmembrane region" description="Helical" evidence="3">
    <location>
        <begin position="290"/>
        <end position="307"/>
    </location>
</feature>
<name>A0A0C2P179_9VIBR</name>
<feature type="transmembrane region" description="Helical" evidence="3">
    <location>
        <begin position="375"/>
        <end position="391"/>
    </location>
</feature>
<dbReference type="Pfam" id="PF00293">
    <property type="entry name" value="NUDIX"/>
    <property type="match status" value="1"/>
</dbReference>
<dbReference type="GO" id="GO:0016787">
    <property type="term" value="F:hydrolase activity"/>
    <property type="evidence" value="ECO:0007669"/>
    <property type="project" value="UniProtKB-KW"/>
</dbReference>
<evidence type="ECO:0000256" key="3">
    <source>
        <dbReference type="SAM" id="Phobius"/>
    </source>
</evidence>
<comment type="cofactor">
    <cofactor evidence="1">
        <name>Mg(2+)</name>
        <dbReference type="ChEBI" id="CHEBI:18420"/>
    </cofactor>
</comment>
<dbReference type="InterPro" id="IPR000086">
    <property type="entry name" value="NUDIX_hydrolase_dom"/>
</dbReference>
<feature type="transmembrane region" description="Helical" evidence="3">
    <location>
        <begin position="433"/>
        <end position="450"/>
    </location>
</feature>
<protein>
    <submittedName>
        <fullName evidence="5">DNA mismatch repair protein MutT</fullName>
    </submittedName>
</protein>
<dbReference type="InterPro" id="IPR015797">
    <property type="entry name" value="NUDIX_hydrolase-like_dom_sf"/>
</dbReference>
<accession>A0A0C2NP84</accession>
<dbReference type="InterPro" id="IPR020084">
    <property type="entry name" value="NUDIX_hydrolase_CS"/>
</dbReference>
<dbReference type="SUPFAM" id="SSF55811">
    <property type="entry name" value="Nudix"/>
    <property type="match status" value="1"/>
</dbReference>
<evidence type="ECO:0000259" key="4">
    <source>
        <dbReference type="PROSITE" id="PS51462"/>
    </source>
</evidence>
<keyword evidence="2" id="KW-0378">Hydrolase</keyword>
<feature type="transmembrane region" description="Helical" evidence="3">
    <location>
        <begin position="195"/>
        <end position="215"/>
    </location>
</feature>
<evidence type="ECO:0000313" key="6">
    <source>
        <dbReference type="Proteomes" id="UP000031672"/>
    </source>
</evidence>
<reference evidence="5 6" key="1">
    <citation type="submission" date="2014-11" db="EMBL/GenBank/DDBJ databases">
        <title>Draft Genome Sequence of Vibrio piscirenalis strains CECT 8603T and CECT 8604, two marine Gammaproteobacterium isolated from cultured gilthead sea bream (Sparus aurata).</title>
        <authorList>
            <person name="Arahal D.R."/>
            <person name="Rodrigo-Torres L."/>
            <person name="Lucena T."/>
            <person name="Pujalte M.J."/>
        </authorList>
    </citation>
    <scope>NUCLEOTIDE SEQUENCE [LARGE SCALE GENOMIC DNA]</scope>
    <source>
        <strain evidence="5 6">DCR 1-4-2</strain>
    </source>
</reference>
<dbReference type="PROSITE" id="PS51462">
    <property type="entry name" value="NUDIX"/>
    <property type="match status" value="1"/>
</dbReference>
<accession>A0A0C2P179</accession>
<feature type="domain" description="Nudix hydrolase" evidence="4">
    <location>
        <begin position="11"/>
        <end position="145"/>
    </location>
</feature>
<feature type="transmembrane region" description="Helical" evidence="3">
    <location>
        <begin position="265"/>
        <end position="283"/>
    </location>
</feature>
<keyword evidence="3" id="KW-1133">Transmembrane helix</keyword>
<dbReference type="STRING" id="1461322.OJ16_00625"/>
<dbReference type="CDD" id="cd02883">
    <property type="entry name" value="NUDIX_Hydrolase"/>
    <property type="match status" value="1"/>
</dbReference>
<evidence type="ECO:0000313" key="5">
    <source>
        <dbReference type="EMBL" id="KII82090.1"/>
    </source>
</evidence>
<organism evidence="5 6">
    <name type="scientific">Vibrio renipiscarius</name>
    <dbReference type="NCBI Taxonomy" id="1461322"/>
    <lineage>
        <taxon>Bacteria</taxon>
        <taxon>Pseudomonadati</taxon>
        <taxon>Pseudomonadota</taxon>
        <taxon>Gammaproteobacteria</taxon>
        <taxon>Vibrionales</taxon>
        <taxon>Vibrionaceae</taxon>
        <taxon>Vibrio</taxon>
    </lineage>
</organism>
<feature type="transmembrane region" description="Helical" evidence="3">
    <location>
        <begin position="353"/>
        <end position="369"/>
    </location>
</feature>
<keyword evidence="3" id="KW-0472">Membrane</keyword>
<feature type="transmembrane region" description="Helical" evidence="3">
    <location>
        <begin position="403"/>
        <end position="421"/>
    </location>
</feature>
<evidence type="ECO:0000256" key="2">
    <source>
        <dbReference type="ARBA" id="ARBA00022801"/>
    </source>
</evidence>
<dbReference type="PROSITE" id="PS00893">
    <property type="entry name" value="NUDIX_BOX"/>
    <property type="match status" value="1"/>
</dbReference>
<proteinExistence type="predicted"/>
<dbReference type="Proteomes" id="UP000031672">
    <property type="component" value="Unassembled WGS sequence"/>
</dbReference>